<keyword evidence="2" id="KW-1185">Reference proteome</keyword>
<dbReference type="EMBL" id="ML996129">
    <property type="protein sequence ID" value="KAF2736067.1"/>
    <property type="molecule type" value="Genomic_DNA"/>
</dbReference>
<gene>
    <name evidence="1" type="ORF">EJ04DRAFT_511340</name>
</gene>
<dbReference type="AlphaFoldDB" id="A0A9P4QYQ8"/>
<name>A0A9P4QYQ8_9PLEO</name>
<dbReference type="InterPro" id="IPR011008">
    <property type="entry name" value="Dimeric_a/b-barrel"/>
</dbReference>
<dbReference type="PANTHER" id="PTHR40260:SF2">
    <property type="entry name" value="BLR8190 PROTEIN"/>
    <property type="match status" value="1"/>
</dbReference>
<comment type="caution">
    <text evidence="1">The sequence shown here is derived from an EMBL/GenBank/DDBJ whole genome shotgun (WGS) entry which is preliminary data.</text>
</comment>
<dbReference type="SUPFAM" id="SSF54909">
    <property type="entry name" value="Dimeric alpha+beta barrel"/>
    <property type="match status" value="1"/>
</dbReference>
<dbReference type="OrthoDB" id="4892971at2759"/>
<dbReference type="Proteomes" id="UP000799444">
    <property type="component" value="Unassembled WGS sequence"/>
</dbReference>
<dbReference type="PANTHER" id="PTHR40260">
    <property type="entry name" value="BLR8190 PROTEIN"/>
    <property type="match status" value="1"/>
</dbReference>
<reference evidence="1" key="1">
    <citation type="journal article" date="2020" name="Stud. Mycol.">
        <title>101 Dothideomycetes genomes: a test case for predicting lifestyles and emergence of pathogens.</title>
        <authorList>
            <person name="Haridas S."/>
            <person name="Albert R."/>
            <person name="Binder M."/>
            <person name="Bloem J."/>
            <person name="Labutti K."/>
            <person name="Salamov A."/>
            <person name="Andreopoulos B."/>
            <person name="Baker S."/>
            <person name="Barry K."/>
            <person name="Bills G."/>
            <person name="Bluhm B."/>
            <person name="Cannon C."/>
            <person name="Castanera R."/>
            <person name="Culley D."/>
            <person name="Daum C."/>
            <person name="Ezra D."/>
            <person name="Gonzalez J."/>
            <person name="Henrissat B."/>
            <person name="Kuo A."/>
            <person name="Liang C."/>
            <person name="Lipzen A."/>
            <person name="Lutzoni F."/>
            <person name="Magnuson J."/>
            <person name="Mondo S."/>
            <person name="Nolan M."/>
            <person name="Ohm R."/>
            <person name="Pangilinan J."/>
            <person name="Park H.-J."/>
            <person name="Ramirez L."/>
            <person name="Alfaro M."/>
            <person name="Sun H."/>
            <person name="Tritt A."/>
            <person name="Yoshinaga Y."/>
            <person name="Zwiers L.-H."/>
            <person name="Turgeon B."/>
            <person name="Goodwin S."/>
            <person name="Spatafora J."/>
            <person name="Crous P."/>
            <person name="Grigoriev I."/>
        </authorList>
    </citation>
    <scope>NUCLEOTIDE SEQUENCE</scope>
    <source>
        <strain evidence="1">CBS 125425</strain>
    </source>
</reference>
<dbReference type="Gene3D" id="3.30.70.100">
    <property type="match status" value="1"/>
</dbReference>
<protein>
    <recommendedName>
        <fullName evidence="3">ABM domain-containing protein</fullName>
    </recommendedName>
</protein>
<organism evidence="1 2">
    <name type="scientific">Polyplosphaeria fusca</name>
    <dbReference type="NCBI Taxonomy" id="682080"/>
    <lineage>
        <taxon>Eukaryota</taxon>
        <taxon>Fungi</taxon>
        <taxon>Dikarya</taxon>
        <taxon>Ascomycota</taxon>
        <taxon>Pezizomycotina</taxon>
        <taxon>Dothideomycetes</taxon>
        <taxon>Pleosporomycetidae</taxon>
        <taxon>Pleosporales</taxon>
        <taxon>Tetraplosphaeriaceae</taxon>
        <taxon>Polyplosphaeria</taxon>
    </lineage>
</organism>
<sequence>MSNHIPLTFKLWKPHGLLDMSFSEVVDSDSAYVYVITMEWKDVGSWEAALKNEASKQLEDDVKNFTNAKPIFVPGKLLG</sequence>
<proteinExistence type="predicted"/>
<evidence type="ECO:0000313" key="2">
    <source>
        <dbReference type="Proteomes" id="UP000799444"/>
    </source>
</evidence>
<evidence type="ECO:0000313" key="1">
    <source>
        <dbReference type="EMBL" id="KAF2736067.1"/>
    </source>
</evidence>
<evidence type="ECO:0008006" key="3">
    <source>
        <dbReference type="Google" id="ProtNLM"/>
    </source>
</evidence>
<accession>A0A9P4QYQ8</accession>